<feature type="domain" description="Methyltransferase FkbM" evidence="1">
    <location>
        <begin position="57"/>
        <end position="157"/>
    </location>
</feature>
<feature type="non-terminal residue" evidence="2">
    <location>
        <position position="1"/>
    </location>
</feature>
<reference evidence="2 3" key="1">
    <citation type="submission" date="2013-12" db="EMBL/GenBank/DDBJ databases">
        <title>Draft genome of the parsitic nematode Ancylostoma duodenale.</title>
        <authorList>
            <person name="Mitreva M."/>
        </authorList>
    </citation>
    <scope>NUCLEOTIDE SEQUENCE [LARGE SCALE GENOMIC DNA]</scope>
    <source>
        <strain evidence="2 3">Zhejiang</strain>
    </source>
</reference>
<proteinExistence type="predicted"/>
<dbReference type="Gene3D" id="3.40.50.150">
    <property type="entry name" value="Vaccinia Virus protein VP39"/>
    <property type="match status" value="1"/>
</dbReference>
<evidence type="ECO:0000259" key="1">
    <source>
        <dbReference type="Pfam" id="PF05050"/>
    </source>
</evidence>
<name>A0A0C2D3R7_9BILA</name>
<dbReference type="EMBL" id="KN728236">
    <property type="protein sequence ID" value="KIH64118.1"/>
    <property type="molecule type" value="Genomic_DNA"/>
</dbReference>
<dbReference type="Pfam" id="PF05050">
    <property type="entry name" value="Methyltransf_21"/>
    <property type="match status" value="1"/>
</dbReference>
<accession>A0A0C2D3R7</accession>
<gene>
    <name evidence="2" type="ORF">ANCDUO_05574</name>
</gene>
<dbReference type="InterPro" id="IPR006342">
    <property type="entry name" value="FkbM_mtfrase"/>
</dbReference>
<evidence type="ECO:0000313" key="2">
    <source>
        <dbReference type="EMBL" id="KIH64118.1"/>
    </source>
</evidence>
<dbReference type="PANTHER" id="PTHR32026">
    <property type="entry name" value="METHYLTRANSFERASE-LIKE PROTEIN 24"/>
    <property type="match status" value="1"/>
</dbReference>
<protein>
    <recommendedName>
        <fullName evidence="1">Methyltransferase FkbM domain-containing protein</fullName>
    </recommendedName>
</protein>
<dbReference type="Proteomes" id="UP000054047">
    <property type="component" value="Unassembled WGS sequence"/>
</dbReference>
<dbReference type="AlphaFoldDB" id="A0A0C2D3R7"/>
<dbReference type="InterPro" id="IPR026913">
    <property type="entry name" value="METTL24"/>
</dbReference>
<evidence type="ECO:0000313" key="3">
    <source>
        <dbReference type="Proteomes" id="UP000054047"/>
    </source>
</evidence>
<sequence length="184" mass="20719">ATSRRHLLQRIIKKVNNEKNYMMLYNIMVPEVHCPVKVRVGSLSDGGKIPKGSVVFSLGMSNEISFELELQSITNTCCFIFGFDGKEQSSATQHRLSQLRAKSRKAKISGTTEENNNKYTIDYLMKLENVTHVEILKADIEGAEMDALPGFLEKHHPAQDTCYYVVQHALSHSSTMHQITVAAY</sequence>
<keyword evidence="3" id="KW-1185">Reference proteome</keyword>
<dbReference type="InterPro" id="IPR029063">
    <property type="entry name" value="SAM-dependent_MTases_sf"/>
</dbReference>
<organism evidence="2 3">
    <name type="scientific">Ancylostoma duodenale</name>
    <dbReference type="NCBI Taxonomy" id="51022"/>
    <lineage>
        <taxon>Eukaryota</taxon>
        <taxon>Metazoa</taxon>
        <taxon>Ecdysozoa</taxon>
        <taxon>Nematoda</taxon>
        <taxon>Chromadorea</taxon>
        <taxon>Rhabditida</taxon>
        <taxon>Rhabditina</taxon>
        <taxon>Rhabditomorpha</taxon>
        <taxon>Strongyloidea</taxon>
        <taxon>Ancylostomatidae</taxon>
        <taxon>Ancylostomatinae</taxon>
        <taxon>Ancylostoma</taxon>
    </lineage>
</organism>
<dbReference type="PANTHER" id="PTHR32026:SF27">
    <property type="entry name" value="METHYLTRANSFERASE FKBM DOMAIN-CONTAINING PROTEIN-RELATED"/>
    <property type="match status" value="1"/>
</dbReference>
<dbReference type="OrthoDB" id="5815019at2759"/>